<dbReference type="RefSeq" id="WP_146511282.1">
    <property type="nucleotide sequence ID" value="NZ_SIHI01000017.1"/>
</dbReference>
<organism evidence="5 6">
    <name type="scientific">Thalassoglobus neptunius</name>
    <dbReference type="NCBI Taxonomy" id="1938619"/>
    <lineage>
        <taxon>Bacteria</taxon>
        <taxon>Pseudomonadati</taxon>
        <taxon>Planctomycetota</taxon>
        <taxon>Planctomycetia</taxon>
        <taxon>Planctomycetales</taxon>
        <taxon>Planctomycetaceae</taxon>
        <taxon>Thalassoglobus</taxon>
    </lineage>
</organism>
<evidence type="ECO:0000313" key="6">
    <source>
        <dbReference type="Proteomes" id="UP000317243"/>
    </source>
</evidence>
<dbReference type="SMART" id="SM00028">
    <property type="entry name" value="TPR"/>
    <property type="match status" value="5"/>
</dbReference>
<evidence type="ECO:0000256" key="4">
    <source>
        <dbReference type="SAM" id="Coils"/>
    </source>
</evidence>
<sequence length="315" mass="36252">MSTAEDLCAQASACLSEKNVRQAIKLLEEAVESDPDLVVAHENLAGLCFLTKDYERAVQLYQRAMRLDPKNSAAMINLGAVYNKMKNYQEAVKTLRSALSRDRRSPEAYYNLGIAHKGLNQLSMAVSAYKEAIRLDPEMAEAYSNLGNVLIEMKNHSQAILNYRRAVELKPNFKKAIVGLRKAEEQAYEAKQSHNPFGRLVNMEDVERKNKEVEKTLVLTAQQRYEDREIIHRLAKDGQRIAEEVVEQVKQELEASILELSRLMSEERDSRTWLSHQKQFRLAVENFRQNISSLKEKVEQIRDHERHIESDFCSN</sequence>
<comment type="caution">
    <text evidence="5">The sequence shown here is derived from an EMBL/GenBank/DDBJ whole genome shotgun (WGS) entry which is preliminary data.</text>
</comment>
<proteinExistence type="predicted"/>
<evidence type="ECO:0000313" key="5">
    <source>
        <dbReference type="EMBL" id="TWT49911.1"/>
    </source>
</evidence>
<dbReference type="SUPFAM" id="SSF48452">
    <property type="entry name" value="TPR-like"/>
    <property type="match status" value="1"/>
</dbReference>
<evidence type="ECO:0000256" key="1">
    <source>
        <dbReference type="ARBA" id="ARBA00022737"/>
    </source>
</evidence>
<feature type="repeat" description="TPR" evidence="3">
    <location>
        <begin position="72"/>
        <end position="105"/>
    </location>
</feature>
<dbReference type="PROSITE" id="PS50293">
    <property type="entry name" value="TPR_REGION"/>
    <property type="match status" value="2"/>
</dbReference>
<dbReference type="AlphaFoldDB" id="A0A5C5WIS5"/>
<keyword evidence="4" id="KW-0175">Coiled coil</keyword>
<reference evidence="5 6" key="1">
    <citation type="submission" date="2019-02" db="EMBL/GenBank/DDBJ databases">
        <title>Deep-cultivation of Planctomycetes and their phenomic and genomic characterization uncovers novel biology.</title>
        <authorList>
            <person name="Wiegand S."/>
            <person name="Jogler M."/>
            <person name="Boedeker C."/>
            <person name="Pinto D."/>
            <person name="Vollmers J."/>
            <person name="Rivas-Marin E."/>
            <person name="Kohn T."/>
            <person name="Peeters S.H."/>
            <person name="Heuer A."/>
            <person name="Rast P."/>
            <person name="Oberbeckmann S."/>
            <person name="Bunk B."/>
            <person name="Jeske O."/>
            <person name="Meyerdierks A."/>
            <person name="Storesund J.E."/>
            <person name="Kallscheuer N."/>
            <person name="Luecker S."/>
            <person name="Lage O.M."/>
            <person name="Pohl T."/>
            <person name="Merkel B.J."/>
            <person name="Hornburger P."/>
            <person name="Mueller R.-W."/>
            <person name="Bruemmer F."/>
            <person name="Labrenz M."/>
            <person name="Spormann A.M."/>
            <person name="Op Den Camp H."/>
            <person name="Overmann J."/>
            <person name="Amann R."/>
            <person name="Jetten M.S.M."/>
            <person name="Mascher T."/>
            <person name="Medema M.H."/>
            <person name="Devos D.P."/>
            <person name="Kaster A.-K."/>
            <person name="Ovreas L."/>
            <person name="Rohde M."/>
            <person name="Galperin M.Y."/>
            <person name="Jogler C."/>
        </authorList>
    </citation>
    <scope>NUCLEOTIDE SEQUENCE [LARGE SCALE GENOMIC DNA]</scope>
    <source>
        <strain evidence="5 6">KOR42</strain>
    </source>
</reference>
<dbReference type="OrthoDB" id="267414at2"/>
<feature type="coiled-coil region" evidence="4">
    <location>
        <begin position="203"/>
        <end position="304"/>
    </location>
</feature>
<dbReference type="EMBL" id="SIHI01000017">
    <property type="protein sequence ID" value="TWT49911.1"/>
    <property type="molecule type" value="Genomic_DNA"/>
</dbReference>
<feature type="repeat" description="TPR" evidence="3">
    <location>
        <begin position="38"/>
        <end position="71"/>
    </location>
</feature>
<dbReference type="Gene3D" id="1.25.40.10">
    <property type="entry name" value="Tetratricopeptide repeat domain"/>
    <property type="match status" value="3"/>
</dbReference>
<dbReference type="InterPro" id="IPR019734">
    <property type="entry name" value="TPR_rpt"/>
</dbReference>
<gene>
    <name evidence="5" type="primary">yrrB</name>
    <name evidence="5" type="ORF">KOR42_38630</name>
</gene>
<dbReference type="Proteomes" id="UP000317243">
    <property type="component" value="Unassembled WGS sequence"/>
</dbReference>
<evidence type="ECO:0000256" key="3">
    <source>
        <dbReference type="PROSITE-ProRule" id="PRU00339"/>
    </source>
</evidence>
<evidence type="ECO:0000256" key="2">
    <source>
        <dbReference type="ARBA" id="ARBA00022803"/>
    </source>
</evidence>
<name>A0A5C5WIS5_9PLAN</name>
<dbReference type="Pfam" id="PF00515">
    <property type="entry name" value="TPR_1"/>
    <property type="match status" value="1"/>
</dbReference>
<keyword evidence="6" id="KW-1185">Reference proteome</keyword>
<accession>A0A5C5WIS5</accession>
<dbReference type="PANTHER" id="PTHR44943">
    <property type="entry name" value="CELLULOSE SYNTHASE OPERON PROTEIN C"/>
    <property type="match status" value="1"/>
</dbReference>
<feature type="repeat" description="TPR" evidence="3">
    <location>
        <begin position="140"/>
        <end position="173"/>
    </location>
</feature>
<dbReference type="InterPro" id="IPR051685">
    <property type="entry name" value="Ycf3/AcsC/BcsC/TPR_MFPF"/>
</dbReference>
<keyword evidence="2 3" id="KW-0802">TPR repeat</keyword>
<dbReference type="InterPro" id="IPR011990">
    <property type="entry name" value="TPR-like_helical_dom_sf"/>
</dbReference>
<keyword evidence="1" id="KW-0677">Repeat</keyword>
<dbReference type="Pfam" id="PF13181">
    <property type="entry name" value="TPR_8"/>
    <property type="match status" value="1"/>
</dbReference>
<dbReference type="PANTHER" id="PTHR44943:SF8">
    <property type="entry name" value="TPR REPEAT-CONTAINING PROTEIN MJ0263"/>
    <property type="match status" value="1"/>
</dbReference>
<protein>
    <submittedName>
        <fullName evidence="5">TPR repeat-containing protein YrrB</fullName>
    </submittedName>
</protein>
<dbReference type="Pfam" id="PF14559">
    <property type="entry name" value="TPR_19"/>
    <property type="match status" value="1"/>
</dbReference>
<dbReference type="PROSITE" id="PS50005">
    <property type="entry name" value="TPR"/>
    <property type="match status" value="4"/>
</dbReference>
<feature type="repeat" description="TPR" evidence="3">
    <location>
        <begin position="106"/>
        <end position="139"/>
    </location>
</feature>